<comment type="subcellular location">
    <subcellularLocation>
        <location evidence="1">Cytoplasm</location>
    </subcellularLocation>
</comment>
<evidence type="ECO:0000313" key="8">
    <source>
        <dbReference type="EMBL" id="CAB5126743.1"/>
    </source>
</evidence>
<dbReference type="Pfam" id="PF16360">
    <property type="entry name" value="GTP-bdg_M"/>
    <property type="match status" value="1"/>
</dbReference>
<dbReference type="HAMAP" id="MF_00900">
    <property type="entry name" value="GTPase_HflX"/>
    <property type="match status" value="1"/>
</dbReference>
<dbReference type="PANTHER" id="PTHR10229:SF0">
    <property type="entry name" value="GTP-BINDING PROTEIN 6-RELATED"/>
    <property type="match status" value="1"/>
</dbReference>
<dbReference type="InterPro" id="IPR027417">
    <property type="entry name" value="P-loop_NTPase"/>
</dbReference>
<dbReference type="InterPro" id="IPR042108">
    <property type="entry name" value="GTPase_HflX_N_sf"/>
</dbReference>
<dbReference type="Pfam" id="PF01926">
    <property type="entry name" value="MMR_HSR1"/>
    <property type="match status" value="1"/>
</dbReference>
<dbReference type="Gene3D" id="6.10.250.2860">
    <property type="match status" value="1"/>
</dbReference>
<sequence>MTNSSPNSPYNQALGQTLIERSIRERIVLVGVTLHGHSEEETESSLDELSLLINTAGADEAGRLTQKRDTPDHTWFVGKGKAEELRDLCLAVDADTVVFDNELSPGQQYNLEKMLGRTAIDRTAVILDIFAQNAHTLEGKAQVELALLRYRLPRLRRGAEANMSQQRGGVGSRFGSGETKLEVDRRRIKNRISRLEHELVDLGHTRDLQRKGRSRSGLANVVIVGYTNAGKSTLLNRLTNAGVLVEDRLFATLDPTTRRLSFPGGEPVLVTDTVGFVRRLPHGLVESFKSTLEVATRADYLVHVVDGSGPDPEGQIDAVRTVLREINADQVPEFLVFNKSDLDPVGVSDVVSWHPGSVALSAHTGDGIELFLRTLSDRLRSVSKVIELFFPYDRGDALAAVHREGEVVSTTHETDGVRVRARLADASSGRLSEFIVLEGAQPPVA</sequence>
<keyword evidence="3" id="KW-0479">Metal-binding</keyword>
<name>A0A6J7W002_9ZZZZ</name>
<proteinExistence type="inferred from homology"/>
<dbReference type="GO" id="GO:0046872">
    <property type="term" value="F:metal ion binding"/>
    <property type="evidence" value="ECO:0007669"/>
    <property type="project" value="UniProtKB-KW"/>
</dbReference>
<dbReference type="Gene3D" id="3.40.50.300">
    <property type="entry name" value="P-loop containing nucleotide triphosphate hydrolases"/>
    <property type="match status" value="1"/>
</dbReference>
<dbReference type="GO" id="GO:0043022">
    <property type="term" value="F:ribosome binding"/>
    <property type="evidence" value="ECO:0007669"/>
    <property type="project" value="TreeGrafter"/>
</dbReference>
<evidence type="ECO:0000256" key="2">
    <source>
        <dbReference type="ARBA" id="ARBA00022490"/>
    </source>
</evidence>
<dbReference type="CDD" id="cd01878">
    <property type="entry name" value="HflX"/>
    <property type="match status" value="1"/>
</dbReference>
<dbReference type="InterPro" id="IPR016496">
    <property type="entry name" value="GTPase_HflX"/>
</dbReference>
<dbReference type="InterPro" id="IPR030394">
    <property type="entry name" value="G_HFLX_dom"/>
</dbReference>
<dbReference type="EMBL" id="CAFBRX010000106">
    <property type="protein sequence ID" value="CAB5126743.1"/>
    <property type="molecule type" value="Genomic_DNA"/>
</dbReference>
<dbReference type="GO" id="GO:0005525">
    <property type="term" value="F:GTP binding"/>
    <property type="evidence" value="ECO:0007669"/>
    <property type="project" value="UniProtKB-KW"/>
</dbReference>
<protein>
    <submittedName>
        <fullName evidence="8">Unannotated protein</fullName>
    </submittedName>
</protein>
<dbReference type="PRINTS" id="PR00326">
    <property type="entry name" value="GTP1OBG"/>
</dbReference>
<evidence type="ECO:0000259" key="7">
    <source>
        <dbReference type="PROSITE" id="PS51705"/>
    </source>
</evidence>
<organism evidence="8">
    <name type="scientific">freshwater metagenome</name>
    <dbReference type="NCBI Taxonomy" id="449393"/>
    <lineage>
        <taxon>unclassified sequences</taxon>
        <taxon>metagenomes</taxon>
        <taxon>ecological metagenomes</taxon>
    </lineage>
</organism>
<dbReference type="FunFam" id="3.40.50.11060:FF:000001">
    <property type="entry name" value="GTPase HflX"/>
    <property type="match status" value="1"/>
</dbReference>
<dbReference type="PIRSF" id="PIRSF006809">
    <property type="entry name" value="GTP-binding_hflX_prd"/>
    <property type="match status" value="1"/>
</dbReference>
<dbReference type="AlphaFoldDB" id="A0A6J7W002"/>
<evidence type="ECO:0000256" key="4">
    <source>
        <dbReference type="ARBA" id="ARBA00022741"/>
    </source>
</evidence>
<keyword evidence="2" id="KW-0963">Cytoplasm</keyword>
<dbReference type="NCBIfam" id="TIGR03156">
    <property type="entry name" value="GTP_HflX"/>
    <property type="match status" value="1"/>
</dbReference>
<dbReference type="PANTHER" id="PTHR10229">
    <property type="entry name" value="GTP-BINDING PROTEIN HFLX"/>
    <property type="match status" value="1"/>
</dbReference>
<dbReference type="InterPro" id="IPR006073">
    <property type="entry name" value="GTP-bd"/>
</dbReference>
<gene>
    <name evidence="8" type="ORF">UFOPK4422_01059</name>
</gene>
<reference evidence="8" key="1">
    <citation type="submission" date="2020-05" db="EMBL/GenBank/DDBJ databases">
        <authorList>
            <person name="Chiriac C."/>
            <person name="Salcher M."/>
            <person name="Ghai R."/>
            <person name="Kavagutti S V."/>
        </authorList>
    </citation>
    <scope>NUCLEOTIDE SEQUENCE</scope>
</reference>
<dbReference type="GO" id="GO:0005737">
    <property type="term" value="C:cytoplasm"/>
    <property type="evidence" value="ECO:0007669"/>
    <property type="project" value="UniProtKB-SubCell"/>
</dbReference>
<keyword evidence="5" id="KW-0460">Magnesium</keyword>
<dbReference type="Pfam" id="PF13167">
    <property type="entry name" value="GTP-bdg_N"/>
    <property type="match status" value="1"/>
</dbReference>
<dbReference type="Gene3D" id="3.40.50.11060">
    <property type="entry name" value="GTPase HflX, N-terminal domain"/>
    <property type="match status" value="1"/>
</dbReference>
<dbReference type="InterPro" id="IPR032305">
    <property type="entry name" value="GTP-bd_M"/>
</dbReference>
<dbReference type="PROSITE" id="PS51705">
    <property type="entry name" value="G_HFLX"/>
    <property type="match status" value="1"/>
</dbReference>
<evidence type="ECO:0000256" key="1">
    <source>
        <dbReference type="ARBA" id="ARBA00004496"/>
    </source>
</evidence>
<keyword evidence="4" id="KW-0547">Nucleotide-binding</keyword>
<evidence type="ECO:0000256" key="5">
    <source>
        <dbReference type="ARBA" id="ARBA00022842"/>
    </source>
</evidence>
<dbReference type="SUPFAM" id="SSF52540">
    <property type="entry name" value="P-loop containing nucleoside triphosphate hydrolases"/>
    <property type="match status" value="1"/>
</dbReference>
<keyword evidence="6" id="KW-0342">GTP-binding</keyword>
<accession>A0A6J7W002</accession>
<dbReference type="InterPro" id="IPR025121">
    <property type="entry name" value="GTPase_HflX_N"/>
</dbReference>
<feature type="domain" description="Hflx-type G" evidence="7">
    <location>
        <begin position="219"/>
        <end position="383"/>
    </location>
</feature>
<evidence type="ECO:0000256" key="3">
    <source>
        <dbReference type="ARBA" id="ARBA00022723"/>
    </source>
</evidence>
<evidence type="ECO:0000256" key="6">
    <source>
        <dbReference type="ARBA" id="ARBA00023134"/>
    </source>
</evidence>